<dbReference type="GO" id="GO:0006412">
    <property type="term" value="P:translation"/>
    <property type="evidence" value="ECO:0007669"/>
    <property type="project" value="InterPro"/>
</dbReference>
<evidence type="ECO:0000256" key="2">
    <source>
        <dbReference type="ARBA" id="ARBA00004115"/>
    </source>
</evidence>
<feature type="transmembrane region" description="Helical" evidence="14">
    <location>
        <begin position="463"/>
        <end position="482"/>
    </location>
</feature>
<dbReference type="UniPathway" id="UPA00378"/>
<dbReference type="InterPro" id="IPR000552">
    <property type="entry name" value="Ribosomal_eL44"/>
</dbReference>
<evidence type="ECO:0000256" key="13">
    <source>
        <dbReference type="RuleBase" id="RU000666"/>
    </source>
</evidence>
<dbReference type="PANTHER" id="PTHR21049">
    <property type="entry name" value="RIBOPHORIN I"/>
    <property type="match status" value="1"/>
</dbReference>
<comment type="similarity">
    <text evidence="5 13">Belongs to the eukaryotic ribosomal protein eL42 family.</text>
</comment>
<evidence type="ECO:0000256" key="14">
    <source>
        <dbReference type="RuleBase" id="RU361143"/>
    </source>
</evidence>
<evidence type="ECO:0000313" key="17">
    <source>
        <dbReference type="Proteomes" id="UP000310066"/>
    </source>
</evidence>
<name>A0A4U0U484_9PEZI</name>
<reference evidence="16 17" key="1">
    <citation type="submission" date="2017-03" db="EMBL/GenBank/DDBJ databases">
        <title>Genomes of endolithic fungi from Antarctica.</title>
        <authorList>
            <person name="Coleine C."/>
            <person name="Masonjones S."/>
            <person name="Stajich J.E."/>
        </authorList>
    </citation>
    <scope>NUCLEOTIDE SEQUENCE [LARGE SCALE GENOMIC DNA]</scope>
    <source>
        <strain evidence="16 17">CCFEE 5311</strain>
    </source>
</reference>
<dbReference type="STRING" id="329885.A0A4U0U484"/>
<comment type="subunit">
    <text evidence="14">Component of the oligosaccharyltransferase (OST) complex.</text>
</comment>
<evidence type="ECO:0000256" key="5">
    <source>
        <dbReference type="ARBA" id="ARBA00009364"/>
    </source>
</evidence>
<comment type="caution">
    <text evidence="16">The sequence shown here is derived from an EMBL/GenBank/DDBJ whole genome shotgun (WGS) entry which is preliminary data.</text>
</comment>
<dbReference type="Proteomes" id="UP000310066">
    <property type="component" value="Unassembled WGS sequence"/>
</dbReference>
<evidence type="ECO:0000256" key="3">
    <source>
        <dbReference type="ARBA" id="ARBA00004922"/>
    </source>
</evidence>
<dbReference type="GO" id="GO:0008250">
    <property type="term" value="C:oligosaccharyltransferase complex"/>
    <property type="evidence" value="ECO:0007669"/>
    <property type="project" value="UniProtKB-UniRule"/>
</dbReference>
<evidence type="ECO:0000256" key="7">
    <source>
        <dbReference type="ARBA" id="ARBA00022729"/>
    </source>
</evidence>
<keyword evidence="9 13" id="KW-0689">Ribosomal protein</keyword>
<keyword evidence="11 14" id="KW-0472">Membrane</keyword>
<dbReference type="GO" id="GO:0005840">
    <property type="term" value="C:ribosome"/>
    <property type="evidence" value="ECO:0007669"/>
    <property type="project" value="UniProtKB-KW"/>
</dbReference>
<proteinExistence type="inferred from homology"/>
<dbReference type="GO" id="GO:0018279">
    <property type="term" value="P:protein N-linked glycosylation via asparagine"/>
    <property type="evidence" value="ECO:0007669"/>
    <property type="project" value="TreeGrafter"/>
</dbReference>
<dbReference type="InterPro" id="IPR011332">
    <property type="entry name" value="Ribosomal_zn-bd"/>
</dbReference>
<dbReference type="Gene3D" id="3.10.450.80">
    <property type="match status" value="1"/>
</dbReference>
<keyword evidence="12 13" id="KW-0687">Ribonucleoprotein</keyword>
<evidence type="ECO:0000256" key="4">
    <source>
        <dbReference type="ARBA" id="ARBA00008905"/>
    </source>
</evidence>
<keyword evidence="10 14" id="KW-1133">Transmembrane helix</keyword>
<dbReference type="SUPFAM" id="SSF57829">
    <property type="entry name" value="Zn-binding ribosomal proteins"/>
    <property type="match status" value="1"/>
</dbReference>
<comment type="similarity">
    <text evidence="4 14">Belongs to the OST1 family.</text>
</comment>
<keyword evidence="8 14" id="KW-0256">Endoplasmic reticulum</keyword>
<evidence type="ECO:0000256" key="11">
    <source>
        <dbReference type="ARBA" id="ARBA00023136"/>
    </source>
</evidence>
<feature type="chain" id="PRO_5021036132" description="Dolichyl-diphosphooligosaccharide--protein glycosyltransferase subunit 1" evidence="14">
    <location>
        <begin position="18"/>
        <end position="643"/>
    </location>
</feature>
<sequence length="643" mass="72245">MRLPRLAVLAIASLVSADVNTTHESRDILPSTFKPAQHFRNVNLVRNINLEKSYARETINVVVENVDAQPQSEYFLPFEQRSLGRIGGLEVKDKKDPEKAGFLVDVVEVDPYGSTQYYKITFPSALPSKEQLTLSITYYTLSALSPLPAQIAQTDKQYVLHAFSAYAPSAYTTSKQKTKLKLPGVDVPDATTLPAELNADGKEDPQKQGTTYTYGPYNELPAGAVQDVSVRYEFTKPLLHATLLERDIEVSHWGSNIALEERHWFHNRAATLKTHFSRVTYQQSAYYNPPTPALKEMRFPLTIGSMDPYFVDEIGNVSTSRFRSNIREANLELKPRYPMFGGWNYSFKVGWNNDLKGFVRRAKGASDQYVLKVPFFEGPKQAEGVEYERVVTRVILPEGAMNIHFETTVPLVSNATGLHPTFMDTIGRTTLTLTAINMVDEFRDRDLIVTYEYPFAARFRKPLVFFAGLLAVFVVSWVVGNLDAYALRGLLAPNSNLMYNIGAAAIPQAISKVPTQSVKMVNVPKTRRTYCKGKECKKHTNHKVTQYKAGKVRNTGGEAQRVTTLIRSPGFPIRSGKRRYDRKQSGYGGQTKPVFHKKAKTTKKVVLRLECTQCKTKAQLALKRCKHFELGGDKKTKGAALVF</sequence>
<dbReference type="PROSITE" id="PS01172">
    <property type="entry name" value="RIBOSOMAL_L44E"/>
    <property type="match status" value="1"/>
</dbReference>
<dbReference type="GO" id="GO:1990904">
    <property type="term" value="C:ribonucleoprotein complex"/>
    <property type="evidence" value="ECO:0007669"/>
    <property type="project" value="UniProtKB-KW"/>
</dbReference>
<evidence type="ECO:0000256" key="9">
    <source>
        <dbReference type="ARBA" id="ARBA00022980"/>
    </source>
</evidence>
<keyword evidence="7 14" id="KW-0732">Signal</keyword>
<feature type="region of interest" description="Disordered" evidence="15">
    <location>
        <begin position="195"/>
        <end position="215"/>
    </location>
</feature>
<evidence type="ECO:0000256" key="15">
    <source>
        <dbReference type="SAM" id="MobiDB-lite"/>
    </source>
</evidence>
<keyword evidence="6 14" id="KW-0812">Transmembrane</keyword>
<evidence type="ECO:0000256" key="12">
    <source>
        <dbReference type="ARBA" id="ARBA00023274"/>
    </source>
</evidence>
<dbReference type="GO" id="GO:0003735">
    <property type="term" value="F:structural constituent of ribosome"/>
    <property type="evidence" value="ECO:0007669"/>
    <property type="project" value="InterPro"/>
</dbReference>
<evidence type="ECO:0000256" key="1">
    <source>
        <dbReference type="ARBA" id="ARBA00002791"/>
    </source>
</evidence>
<comment type="subcellular location">
    <subcellularLocation>
        <location evidence="2 14">Endoplasmic reticulum membrane</location>
        <topology evidence="2 14">Single-pass type I membrane protein</topology>
    </subcellularLocation>
</comment>
<dbReference type="InterPro" id="IPR007676">
    <property type="entry name" value="Ribophorin_I"/>
</dbReference>
<accession>A0A4U0U484</accession>
<gene>
    <name evidence="16" type="ORF">B0A54_15942</name>
</gene>
<dbReference type="InterPro" id="IPR053708">
    <property type="entry name" value="Ribosomal_LSU_eL42"/>
</dbReference>
<dbReference type="AlphaFoldDB" id="A0A4U0U484"/>
<protein>
    <recommendedName>
        <fullName evidence="14">Dolichyl-diphosphooligosaccharide--protein glycosyltransferase subunit 1</fullName>
    </recommendedName>
</protein>
<dbReference type="FunFam" id="3.10.450.80:FF:000001">
    <property type="entry name" value="60S ribosomal protein L44"/>
    <property type="match status" value="1"/>
</dbReference>
<organism evidence="16 17">
    <name type="scientific">Friedmanniomyces endolithicus</name>
    <dbReference type="NCBI Taxonomy" id="329885"/>
    <lineage>
        <taxon>Eukaryota</taxon>
        <taxon>Fungi</taxon>
        <taxon>Dikarya</taxon>
        <taxon>Ascomycota</taxon>
        <taxon>Pezizomycotina</taxon>
        <taxon>Dothideomycetes</taxon>
        <taxon>Dothideomycetidae</taxon>
        <taxon>Mycosphaerellales</taxon>
        <taxon>Teratosphaeriaceae</taxon>
        <taxon>Friedmanniomyces</taxon>
    </lineage>
</organism>
<dbReference type="OrthoDB" id="310030at2759"/>
<evidence type="ECO:0000313" key="16">
    <source>
        <dbReference type="EMBL" id="TKA29342.1"/>
    </source>
</evidence>
<evidence type="ECO:0000256" key="6">
    <source>
        <dbReference type="ARBA" id="ARBA00022692"/>
    </source>
</evidence>
<feature type="signal peptide" evidence="14">
    <location>
        <begin position="1"/>
        <end position="17"/>
    </location>
</feature>
<dbReference type="Pfam" id="PF04597">
    <property type="entry name" value="Ribophorin_I"/>
    <property type="match status" value="1"/>
</dbReference>
<evidence type="ECO:0000256" key="10">
    <source>
        <dbReference type="ARBA" id="ARBA00022989"/>
    </source>
</evidence>
<comment type="pathway">
    <text evidence="3 14">Protein modification; protein glycosylation.</text>
</comment>
<dbReference type="EMBL" id="NAJP01000111">
    <property type="protein sequence ID" value="TKA29342.1"/>
    <property type="molecule type" value="Genomic_DNA"/>
</dbReference>
<evidence type="ECO:0000256" key="8">
    <source>
        <dbReference type="ARBA" id="ARBA00022824"/>
    </source>
</evidence>
<dbReference type="Pfam" id="PF00935">
    <property type="entry name" value="Ribosomal_L44"/>
    <property type="match status" value="1"/>
</dbReference>
<comment type="function">
    <text evidence="1 14">Subunit of the oligosaccharyl transferase (OST) complex that catalyzes the initial transfer of a defined glycan (Glc(3)Man(9)GlcNAc(2) in eukaryotes) from the lipid carrier dolichol-pyrophosphate to an asparagine residue within an Asn-X-Ser/Thr consensus motif in nascent polypeptide chains, the first step in protein N-glycosylation. N-glycosylation occurs cotranslationally and the complex associates with the Sec61 complex at the channel-forming translocon complex that mediates protein translocation across the endoplasmic reticulum (ER). All subunits are required for a maximal enzyme activity.</text>
</comment>
<dbReference type="PANTHER" id="PTHR21049:SF0">
    <property type="entry name" value="DOLICHYL-DIPHOSPHOOLIGOSACCHARIDE--PROTEIN GLYCOSYLTRANSFERASE SUBUNIT 1"/>
    <property type="match status" value="1"/>
</dbReference>